<evidence type="ECO:0000313" key="3">
    <source>
        <dbReference type="Proteomes" id="UP000265691"/>
    </source>
</evidence>
<protein>
    <submittedName>
        <fullName evidence="2">Uncharacterized protein</fullName>
    </submittedName>
</protein>
<feature type="chain" id="PRO_5017356791" evidence="1">
    <location>
        <begin position="22"/>
        <end position="398"/>
    </location>
</feature>
<reference evidence="2 3" key="1">
    <citation type="submission" date="2017-08" db="EMBL/GenBank/DDBJ databases">
        <title>Reclassification of Bisgaard taxon 37 and 44.</title>
        <authorList>
            <person name="Christensen H."/>
        </authorList>
    </citation>
    <scope>NUCLEOTIDE SEQUENCE [LARGE SCALE GENOMIC DNA]</scope>
    <source>
        <strain evidence="2 3">B96_3</strain>
    </source>
</reference>
<dbReference type="Proteomes" id="UP000265691">
    <property type="component" value="Unassembled WGS sequence"/>
</dbReference>
<keyword evidence="1" id="KW-0732">Signal</keyword>
<name>A0A3A1Y6I6_9GAMM</name>
<organism evidence="2 3">
    <name type="scientific">Psittacicella hinzii</name>
    <dbReference type="NCBI Taxonomy" id="2028575"/>
    <lineage>
        <taxon>Bacteria</taxon>
        <taxon>Pseudomonadati</taxon>
        <taxon>Pseudomonadota</taxon>
        <taxon>Gammaproteobacteria</taxon>
        <taxon>Pasteurellales</taxon>
        <taxon>Psittacicellaceae</taxon>
        <taxon>Psittacicella</taxon>
    </lineage>
</organism>
<accession>A0A3A1Y6I6</accession>
<comment type="caution">
    <text evidence="2">The sequence shown here is derived from an EMBL/GenBank/DDBJ whole genome shotgun (WGS) entry which is preliminary data.</text>
</comment>
<feature type="signal peptide" evidence="1">
    <location>
        <begin position="1"/>
        <end position="21"/>
    </location>
</feature>
<dbReference type="OrthoDB" id="5672253at2"/>
<dbReference type="RefSeq" id="WP_119524615.1">
    <property type="nucleotide sequence ID" value="NZ_NRHC01000022.1"/>
</dbReference>
<gene>
    <name evidence="2" type="ORF">CKF54_02010</name>
</gene>
<evidence type="ECO:0000313" key="2">
    <source>
        <dbReference type="EMBL" id="RIY33883.1"/>
    </source>
</evidence>
<sequence>MLKRSLLSLSLATCLVATSGAAVTVATWNDGKSSLTTLGQIRMAYNYQDKEANYQTYYQKTNQATWNLRSRIIFSLKQHLTDDLEVGAHLRLVHIFMSRHASSVRWSYTDASYGTKTYTYTHGKNPIRPDRFHVYLESKTFGKLVVALSTGDYATQQGSADVRDFGTTTYYLSNQARAITYAYLDTQDRLVRYDSPNISEDLPLSASVSYGDMRSPQVNGAGETKRRYDTEVSGALMYQVGEMGQVQLLAAKKHEYVNYTTKYATEGYQLGLNLRVTPDLRIRAEVGTAHEETATLYNRYKGAGIDLSYKVGKFTPYAGALYMNVQTKYKDGATAQQARNVYELFVGSTYTVASKVFNAFNFNLFAEALHSYTDYYKNYGARLGEHTYAFAGGLLVTW</sequence>
<proteinExistence type="predicted"/>
<dbReference type="SUPFAM" id="SSF56935">
    <property type="entry name" value="Porins"/>
    <property type="match status" value="1"/>
</dbReference>
<evidence type="ECO:0000256" key="1">
    <source>
        <dbReference type="SAM" id="SignalP"/>
    </source>
</evidence>
<dbReference type="AlphaFoldDB" id="A0A3A1Y6I6"/>
<keyword evidence="3" id="KW-1185">Reference proteome</keyword>
<dbReference type="EMBL" id="NRHC01000022">
    <property type="protein sequence ID" value="RIY33883.1"/>
    <property type="molecule type" value="Genomic_DNA"/>
</dbReference>